<reference evidence="2 3" key="1">
    <citation type="submission" date="2016-10" db="EMBL/GenBank/DDBJ databases">
        <authorList>
            <person name="de Groot N.N."/>
        </authorList>
    </citation>
    <scope>NUCLEOTIDE SEQUENCE [LARGE SCALE GENOMIC DNA]</scope>
    <source>
        <strain evidence="2 3">DSM 21799</strain>
    </source>
</reference>
<name>A0A1H4NJE3_9MICO</name>
<accession>A0A1H4NJE3</accession>
<evidence type="ECO:0000313" key="2">
    <source>
        <dbReference type="EMBL" id="SEB95347.1"/>
    </source>
</evidence>
<sequence>MIPAVMLVLVCCIWALQATALQVRVTDAAADAARTMARGDSAALARFRVGALVPGAHVSSSHSGEFLCATVTTRAPVLPVTLRARSCALDGGL</sequence>
<dbReference type="Proteomes" id="UP000199183">
    <property type="component" value="Unassembled WGS sequence"/>
</dbReference>
<feature type="signal peptide" evidence="1">
    <location>
        <begin position="1"/>
        <end position="20"/>
    </location>
</feature>
<evidence type="ECO:0000313" key="3">
    <source>
        <dbReference type="Proteomes" id="UP000199183"/>
    </source>
</evidence>
<protein>
    <recommendedName>
        <fullName evidence="4">TadE-like protein</fullName>
    </recommendedName>
</protein>
<proteinExistence type="predicted"/>
<dbReference type="AlphaFoldDB" id="A0A1H4NJE3"/>
<gene>
    <name evidence="2" type="ORF">SAMN04489806_2216</name>
</gene>
<dbReference type="STRING" id="640635.SAMN04489806_2216"/>
<evidence type="ECO:0000256" key="1">
    <source>
        <dbReference type="SAM" id="SignalP"/>
    </source>
</evidence>
<organism evidence="2 3">
    <name type="scientific">Paramicrobacterium humi</name>
    <dbReference type="NCBI Taxonomy" id="640635"/>
    <lineage>
        <taxon>Bacteria</taxon>
        <taxon>Bacillati</taxon>
        <taxon>Actinomycetota</taxon>
        <taxon>Actinomycetes</taxon>
        <taxon>Micrococcales</taxon>
        <taxon>Microbacteriaceae</taxon>
        <taxon>Paramicrobacterium</taxon>
    </lineage>
</organism>
<evidence type="ECO:0008006" key="4">
    <source>
        <dbReference type="Google" id="ProtNLM"/>
    </source>
</evidence>
<keyword evidence="1" id="KW-0732">Signal</keyword>
<dbReference type="InterPro" id="IPR049790">
    <property type="entry name" value="Rv3655c/TadE"/>
</dbReference>
<dbReference type="NCBIfam" id="NF041390">
    <property type="entry name" value="TadE_Rv3655c"/>
    <property type="match status" value="1"/>
</dbReference>
<keyword evidence="3" id="KW-1185">Reference proteome</keyword>
<dbReference type="EMBL" id="FNRY01000001">
    <property type="protein sequence ID" value="SEB95347.1"/>
    <property type="molecule type" value="Genomic_DNA"/>
</dbReference>
<feature type="chain" id="PRO_5039662223" description="TadE-like protein" evidence="1">
    <location>
        <begin position="21"/>
        <end position="93"/>
    </location>
</feature>